<dbReference type="EMBL" id="JAHBAY010000002">
    <property type="protein sequence ID" value="MBT0768393.1"/>
    <property type="molecule type" value="Genomic_DNA"/>
</dbReference>
<protein>
    <submittedName>
        <fullName evidence="1">DUF3500 domain-containing protein</fullName>
    </submittedName>
</protein>
<dbReference type="PANTHER" id="PTHR37489">
    <property type="entry name" value="DUF3500 DOMAIN-CONTAINING PROTEIN"/>
    <property type="match status" value="1"/>
</dbReference>
<name>A0ABS5TBD0_9ACTN</name>
<proteinExistence type="predicted"/>
<dbReference type="PANTHER" id="PTHR37489:SF1">
    <property type="entry name" value="DUF3500 DOMAIN-CONTAINING PROTEIN"/>
    <property type="match status" value="1"/>
</dbReference>
<evidence type="ECO:0000313" key="2">
    <source>
        <dbReference type="Proteomes" id="UP001197247"/>
    </source>
</evidence>
<dbReference type="Proteomes" id="UP001197247">
    <property type="component" value="Unassembled WGS sequence"/>
</dbReference>
<keyword evidence="2" id="KW-1185">Reference proteome</keyword>
<organism evidence="1 2">
    <name type="scientific">Kineosporia corallincola</name>
    <dbReference type="NCBI Taxonomy" id="2835133"/>
    <lineage>
        <taxon>Bacteria</taxon>
        <taxon>Bacillati</taxon>
        <taxon>Actinomycetota</taxon>
        <taxon>Actinomycetes</taxon>
        <taxon>Kineosporiales</taxon>
        <taxon>Kineosporiaceae</taxon>
        <taxon>Kineosporia</taxon>
    </lineage>
</organism>
<sequence>MPNTRGTADTAERMTAAARDWLDSLNPAQRARALTPWPSDGQAQQRMQEERHRWYDTPTDHGGLPLSAMRPGQQGLAMRLLSAGLSEAGYVTACTIIGLENVLDRADGWEVDWGRERGRDPQLYWLRVFGEPGPDGPWSWRFGGHHVSVQHLVLDGQVAASTPSFLGADPAASPLLGGPSLRPLGASEDLAGELVRSPDASQAALAVLARAQREVLRRLLGTFVERVPASVARREAAKYAGNRLDTVHFAWAGSTAPGRPHYFRLQGPGLLAEWDQTQREANHVHAVWRDPENDFGDDALGRHLALFH</sequence>
<dbReference type="Pfam" id="PF12006">
    <property type="entry name" value="DUF3500"/>
    <property type="match status" value="1"/>
</dbReference>
<accession>A0ABS5TBD0</accession>
<comment type="caution">
    <text evidence="1">The sequence shown here is derived from an EMBL/GenBank/DDBJ whole genome shotgun (WGS) entry which is preliminary data.</text>
</comment>
<evidence type="ECO:0000313" key="1">
    <source>
        <dbReference type="EMBL" id="MBT0768393.1"/>
    </source>
</evidence>
<reference evidence="1 2" key="1">
    <citation type="submission" date="2021-05" db="EMBL/GenBank/DDBJ databases">
        <title>Kineosporia and Streptomyces sp. nov. two new marine actinobacteria isolated from Coral.</title>
        <authorList>
            <person name="Buangrab K."/>
            <person name="Sutthacheep M."/>
            <person name="Yeemin T."/>
            <person name="Harunari E."/>
            <person name="Igarashi Y."/>
            <person name="Kanchanasin P."/>
            <person name="Tanasupawat S."/>
            <person name="Phongsopitanun W."/>
        </authorList>
    </citation>
    <scope>NUCLEOTIDE SEQUENCE [LARGE SCALE GENOMIC DNA]</scope>
    <source>
        <strain evidence="1 2">J2-2</strain>
    </source>
</reference>
<gene>
    <name evidence="1" type="ORF">KIH74_05625</name>
</gene>
<dbReference type="InterPro" id="IPR021889">
    <property type="entry name" value="DUF3500"/>
</dbReference>
<dbReference type="RefSeq" id="WP_214154690.1">
    <property type="nucleotide sequence ID" value="NZ_JAHBAY010000002.1"/>
</dbReference>